<feature type="region of interest" description="Disordered" evidence="1">
    <location>
        <begin position="1"/>
        <end position="25"/>
    </location>
</feature>
<keyword evidence="3" id="KW-1185">Reference proteome</keyword>
<protein>
    <submittedName>
        <fullName evidence="2">Uncharacterized protein</fullName>
    </submittedName>
</protein>
<evidence type="ECO:0000313" key="3">
    <source>
        <dbReference type="Proteomes" id="UP000634136"/>
    </source>
</evidence>
<organism evidence="2 3">
    <name type="scientific">Senna tora</name>
    <dbReference type="NCBI Taxonomy" id="362788"/>
    <lineage>
        <taxon>Eukaryota</taxon>
        <taxon>Viridiplantae</taxon>
        <taxon>Streptophyta</taxon>
        <taxon>Embryophyta</taxon>
        <taxon>Tracheophyta</taxon>
        <taxon>Spermatophyta</taxon>
        <taxon>Magnoliopsida</taxon>
        <taxon>eudicotyledons</taxon>
        <taxon>Gunneridae</taxon>
        <taxon>Pentapetalae</taxon>
        <taxon>rosids</taxon>
        <taxon>fabids</taxon>
        <taxon>Fabales</taxon>
        <taxon>Fabaceae</taxon>
        <taxon>Caesalpinioideae</taxon>
        <taxon>Cassia clade</taxon>
        <taxon>Senna</taxon>
    </lineage>
</organism>
<sequence length="56" mass="6437">MVQTKKDKLSSVDKVGTTRKQNMKEVIDEEAKNKKISISRPSVQISSSEFQYYCKP</sequence>
<reference evidence="2" key="1">
    <citation type="submission" date="2020-09" db="EMBL/GenBank/DDBJ databases">
        <title>Genome-Enabled Discovery of Anthraquinone Biosynthesis in Senna tora.</title>
        <authorList>
            <person name="Kang S.-H."/>
            <person name="Pandey R.P."/>
            <person name="Lee C.-M."/>
            <person name="Sim J.-S."/>
            <person name="Jeong J.-T."/>
            <person name="Choi B.-S."/>
            <person name="Jung M."/>
            <person name="Ginzburg D."/>
            <person name="Zhao K."/>
            <person name="Won S.Y."/>
            <person name="Oh T.-J."/>
            <person name="Yu Y."/>
            <person name="Kim N.-H."/>
            <person name="Lee O.R."/>
            <person name="Lee T.-H."/>
            <person name="Bashyal P."/>
            <person name="Kim T.-S."/>
            <person name="Lee W.-H."/>
            <person name="Kawkins C."/>
            <person name="Kim C.-K."/>
            <person name="Kim J.S."/>
            <person name="Ahn B.O."/>
            <person name="Rhee S.Y."/>
            <person name="Sohng J.K."/>
        </authorList>
    </citation>
    <scope>NUCLEOTIDE SEQUENCE</scope>
    <source>
        <tissue evidence="2">Leaf</tissue>
    </source>
</reference>
<name>A0A835CE92_9FABA</name>
<feature type="compositionally biased region" description="Basic and acidic residues" evidence="1">
    <location>
        <begin position="1"/>
        <end position="11"/>
    </location>
</feature>
<dbReference type="EMBL" id="JAAIUW010000003">
    <property type="protein sequence ID" value="KAF7838979.1"/>
    <property type="molecule type" value="Genomic_DNA"/>
</dbReference>
<gene>
    <name evidence="2" type="ORF">G2W53_007461</name>
</gene>
<evidence type="ECO:0000313" key="2">
    <source>
        <dbReference type="EMBL" id="KAF7838979.1"/>
    </source>
</evidence>
<dbReference type="Proteomes" id="UP000634136">
    <property type="component" value="Unassembled WGS sequence"/>
</dbReference>
<evidence type="ECO:0000256" key="1">
    <source>
        <dbReference type="SAM" id="MobiDB-lite"/>
    </source>
</evidence>
<proteinExistence type="predicted"/>
<accession>A0A835CE92</accession>
<dbReference type="AlphaFoldDB" id="A0A835CE92"/>
<comment type="caution">
    <text evidence="2">The sequence shown here is derived from an EMBL/GenBank/DDBJ whole genome shotgun (WGS) entry which is preliminary data.</text>
</comment>